<sequence length="337" mass="39046">MQLSEYDLGFRFKKNTFTVSGLMDRYEEGGISLYPDHIYSKPWSNRAKSIFIESIIVGMPTAEIWCEESGYGEISVLDGTQRIQSIIDFCKNNFSLSSLKLLPGLEDSYFEDLPYRFKSTFLNRAELYFTIISYDTHPSLKFELFKRINSHSRFPVQAARNFAFRDHFNFIRHTQEHCEDIIAPEEHFNFLSPRIGYIQAANYDELFLLISALTLSINDEIEANQPYEDFLDAAAMTIHFRSVGTDALLSDIIKYLGRIKRALGKKILFDTSFSSARRRMLSTRLDDLKLTSSQIADLYILALRHEINHASVGDVIETGRTKLPMRSSRYYYRQLFG</sequence>
<reference evidence="2" key="1">
    <citation type="submission" date="2022-07" db="EMBL/GenBank/DDBJ databases">
        <title>Multi-strain Analysis of Pseudomonas putida Reveals Metabolic and Genetic Diversity.</title>
        <authorList>
            <person name="Monk J.M."/>
        </authorList>
    </citation>
    <scope>NUCLEOTIDE SEQUENCE</scope>
    <source>
        <strain evidence="2">17514</strain>
    </source>
</reference>
<protein>
    <submittedName>
        <fullName evidence="2">DUF262 domain-containing protein</fullName>
    </submittedName>
</protein>
<dbReference type="AlphaFoldDB" id="A0A9X4HXE9"/>
<dbReference type="Proteomes" id="UP001150678">
    <property type="component" value="Unassembled WGS sequence"/>
</dbReference>
<dbReference type="EMBL" id="JANIAN010000048">
    <property type="protein sequence ID" value="MDD2109464.1"/>
    <property type="molecule type" value="Genomic_DNA"/>
</dbReference>
<evidence type="ECO:0000313" key="3">
    <source>
        <dbReference type="Proteomes" id="UP001150678"/>
    </source>
</evidence>
<proteinExistence type="predicted"/>
<comment type="caution">
    <text evidence="2">The sequence shown here is derived from an EMBL/GenBank/DDBJ whole genome shotgun (WGS) entry which is preliminary data.</text>
</comment>
<name>A0A9X4HXE9_9PSED</name>
<gene>
    <name evidence="2" type="ORF">NP533_25080</name>
</gene>
<evidence type="ECO:0000313" key="2">
    <source>
        <dbReference type="EMBL" id="MDD2109464.1"/>
    </source>
</evidence>
<organism evidence="2 3">
    <name type="scientific">Pseudomonas asiatica</name>
    <dbReference type="NCBI Taxonomy" id="2219225"/>
    <lineage>
        <taxon>Bacteria</taxon>
        <taxon>Pseudomonadati</taxon>
        <taxon>Pseudomonadota</taxon>
        <taxon>Gammaproteobacteria</taxon>
        <taxon>Pseudomonadales</taxon>
        <taxon>Pseudomonadaceae</taxon>
        <taxon>Pseudomonas</taxon>
    </lineage>
</organism>
<dbReference type="PANTHER" id="PTHR39639:SF1">
    <property type="entry name" value="DUF262 DOMAIN-CONTAINING PROTEIN"/>
    <property type="match status" value="1"/>
</dbReference>
<dbReference type="PANTHER" id="PTHR39639">
    <property type="entry name" value="CHROMOSOME 16, WHOLE GENOME SHOTGUN SEQUENCE"/>
    <property type="match status" value="1"/>
</dbReference>
<feature type="domain" description="GmrSD restriction endonucleases N-terminal" evidence="1">
    <location>
        <begin position="43"/>
        <end position="151"/>
    </location>
</feature>
<accession>A0A9X4HXE9</accession>
<dbReference type="RefSeq" id="WP_274079778.1">
    <property type="nucleotide sequence ID" value="NZ_JANIAN010000048.1"/>
</dbReference>
<dbReference type="Pfam" id="PF03235">
    <property type="entry name" value="GmrSD_N"/>
    <property type="match status" value="1"/>
</dbReference>
<dbReference type="InterPro" id="IPR004919">
    <property type="entry name" value="GmrSD_N"/>
</dbReference>
<evidence type="ECO:0000259" key="1">
    <source>
        <dbReference type="Pfam" id="PF03235"/>
    </source>
</evidence>